<gene>
    <name evidence="4" type="ORF">CCMP2556_LOCUS25403</name>
</gene>
<proteinExistence type="predicted"/>
<feature type="domain" description="PA14" evidence="3">
    <location>
        <begin position="671"/>
        <end position="845"/>
    </location>
</feature>
<dbReference type="EMBL" id="CAXAMN010017102">
    <property type="protein sequence ID" value="CAK9049712.1"/>
    <property type="molecule type" value="Genomic_DNA"/>
</dbReference>
<dbReference type="InterPro" id="IPR006145">
    <property type="entry name" value="PsdUridine_synth_RsuA/RluA"/>
</dbReference>
<dbReference type="Pfam" id="PF01833">
    <property type="entry name" value="TIG"/>
    <property type="match status" value="1"/>
</dbReference>
<dbReference type="CDD" id="cd00102">
    <property type="entry name" value="IPT"/>
    <property type="match status" value="1"/>
</dbReference>
<accession>A0ABP0MG71</accession>
<dbReference type="PANTHER" id="PTHR46769:SF2">
    <property type="entry name" value="FIBROCYSTIN-L ISOFORM 2 PRECURSOR-RELATED"/>
    <property type="match status" value="1"/>
</dbReference>
<keyword evidence="5" id="KW-1185">Reference proteome</keyword>
<protein>
    <recommendedName>
        <fullName evidence="3">PA14 domain-containing protein</fullName>
    </recommendedName>
</protein>
<dbReference type="Gene3D" id="3.30.2350.10">
    <property type="entry name" value="Pseudouridine synthase"/>
    <property type="match status" value="1"/>
</dbReference>
<dbReference type="SUPFAM" id="SSF55120">
    <property type="entry name" value="Pseudouridine synthase"/>
    <property type="match status" value="1"/>
</dbReference>
<feature type="region of interest" description="Disordered" evidence="2">
    <location>
        <begin position="1294"/>
        <end position="1316"/>
    </location>
</feature>
<dbReference type="InterPro" id="IPR052387">
    <property type="entry name" value="Fibrocystin"/>
</dbReference>
<evidence type="ECO:0000259" key="3">
    <source>
        <dbReference type="PROSITE" id="PS51820"/>
    </source>
</evidence>
<dbReference type="Gene3D" id="2.60.40.10">
    <property type="entry name" value="Immunoglobulins"/>
    <property type="match status" value="1"/>
</dbReference>
<reference evidence="4 5" key="1">
    <citation type="submission" date="2024-02" db="EMBL/GenBank/DDBJ databases">
        <authorList>
            <person name="Chen Y."/>
            <person name="Shah S."/>
            <person name="Dougan E. K."/>
            <person name="Thang M."/>
            <person name="Chan C."/>
        </authorList>
    </citation>
    <scope>NUCLEOTIDE SEQUENCE [LARGE SCALE GENOMIC DNA]</scope>
</reference>
<name>A0ABP0MG71_9DINO</name>
<evidence type="ECO:0000313" key="4">
    <source>
        <dbReference type="EMBL" id="CAK9049712.1"/>
    </source>
</evidence>
<keyword evidence="1" id="KW-0732">Signal</keyword>
<dbReference type="InterPro" id="IPR014756">
    <property type="entry name" value="Ig_E-set"/>
</dbReference>
<dbReference type="InterPro" id="IPR013783">
    <property type="entry name" value="Ig-like_fold"/>
</dbReference>
<evidence type="ECO:0000256" key="2">
    <source>
        <dbReference type="SAM" id="MobiDB-lite"/>
    </source>
</evidence>
<dbReference type="Gene3D" id="2.60.120.1560">
    <property type="match status" value="1"/>
</dbReference>
<dbReference type="InterPro" id="IPR037524">
    <property type="entry name" value="PA14/GLEYA"/>
</dbReference>
<dbReference type="InterPro" id="IPR002909">
    <property type="entry name" value="IPT_dom"/>
</dbReference>
<dbReference type="PANTHER" id="PTHR46769">
    <property type="entry name" value="POLYCYSTIC KIDNEY AND HEPATIC DISEASE 1 (AUTOSOMAL RECESSIVE)-LIKE 1"/>
    <property type="match status" value="1"/>
</dbReference>
<dbReference type="InterPro" id="IPR020103">
    <property type="entry name" value="PsdUridine_synth_cat_dom_sf"/>
</dbReference>
<evidence type="ECO:0000256" key="1">
    <source>
        <dbReference type="ARBA" id="ARBA00022729"/>
    </source>
</evidence>
<dbReference type="CDD" id="cd02869">
    <property type="entry name" value="PseudoU_synth_RluA_like"/>
    <property type="match status" value="1"/>
</dbReference>
<dbReference type="SUPFAM" id="SSF81296">
    <property type="entry name" value="E set domains"/>
    <property type="match status" value="1"/>
</dbReference>
<comment type="caution">
    <text evidence="4">The sequence shown here is derived from an EMBL/GenBank/DDBJ whole genome shotgun (WGS) entry which is preliminary data.</text>
</comment>
<dbReference type="PROSITE" id="PS51820">
    <property type="entry name" value="PA14"/>
    <property type="match status" value="1"/>
</dbReference>
<dbReference type="CDD" id="cd00603">
    <property type="entry name" value="IPT_PCSR"/>
    <property type="match status" value="1"/>
</dbReference>
<dbReference type="Proteomes" id="UP001642484">
    <property type="component" value="Unassembled WGS sequence"/>
</dbReference>
<organism evidence="4 5">
    <name type="scientific">Durusdinium trenchii</name>
    <dbReference type="NCBI Taxonomy" id="1381693"/>
    <lineage>
        <taxon>Eukaryota</taxon>
        <taxon>Sar</taxon>
        <taxon>Alveolata</taxon>
        <taxon>Dinophyceae</taxon>
        <taxon>Suessiales</taxon>
        <taxon>Symbiodiniaceae</taxon>
        <taxon>Durusdinium</taxon>
    </lineage>
</organism>
<sequence length="1398" mass="153926">MRDAKTQVLVVGHFLDPSNAPVSLVQVRLHTGRRHQIRAHLRYEGHPLVGDTTYGTGAEPWCGSLFLHSYHLGLSLGFPPFPACLLGAPEIWQRRRRQLCRPAGQRLPIPGRPGAHRYLVRAFWKLSMHDHRGLGREAVVRDGAGGKRCALPGMSQEKTPFISWISTRALRAGDQVAFGAAQTGALGPGVTAVDRAVVEIGGYICDASARQVENSDELVQSRTLNCALDLAGPSLATLQIRSLAVGYDDPRCAHYPCIDYSTSEGYGNAVFRTWQGTAQKASAFLQPNFQAYDLAIYPDILGIRPGRSGILNGAPVHIRGSTFDTDLTKNIVTVGEDPCEVKSANATNIICELEEVQSNVSCVEFEIFIGANPASGVKLVQHDGNSLEVAACHAEGTGRSFTVNLNASAKTGYYWVEDSCQAEGRQIKGHMAEESEDRLTFCCAMDGSSCEGPRYGQVTTTQPSYWTGWGPWVQLETTTPDPLFGTCLQPQSHKDAEMTCQLTGMRLCTRKELNSGLCCAADCIGEGSAEVGTWSSETGYLQELAILSDDGQPWTEELWIRCDENCQFPFNVTYPDSNGTTLTTTKYTPEQIALWEFAPWLRPADYEPPKEAEEILPLGPPVPEPLLPPSPPLKAPFPGGRGLVYQVFYNPYNLPLHRALGYENPGYPQSPMETGVLADMLRGALHHVKFESVPSTSLAAKRLYVTATPLSDDTGYDLYAEEITGYFIAPYTGVYTFYLAADDEADLSLSNSDMAAMKVIVRASSTDQAMPRFTPLAWFGKHCAQGQGLPEDANAPCSVSAPLQFKAGDRTLLRIRHREHLGADWLRVGLRIRSATTAEGLPPPPDLARSKSFVEVQRLTMTASVVRERHRIDLDRVLRGSFFVRVRRFENNFLREGTSGVVYYGDNPEKLATVLWETQDLYGRVLQCQPTVTQSEGFERFSYFVTFPCPKPADGNAHAAAMTIIPGLDVIGTSVVTWVMNSRLLQSSSPVVTGSFRLSFAGYWTQDIPYHGWDLIEPELLKLPISEVRLWPFQEVLQEGREGWSVGLLLGGGEDMPQIQVDIRQLEGPGVRLISETMANGSADLFMEELPADWFRTVHSQPQVVVESNGVVAMSLDASVRRSEDFTPRLMELQPLAVQVGTELQLRFDRVDGNHLRALLPHQRPFDVWVGPSPCNLTLLSCENGVERNCGAFPEVWNVRCTISDGRAGPQDLKVVIDGQGCPQFTNVTIAMPLPHIEFVPMIYSVQPSIGSWAGGTVVVLTGYGLQGDEACELVHFGERRLLEVPSDYYEENKGRATDPLHGTGSTHETEGLRNPPRNWELRPCGRFGCSSDSSRSCHRLPLQLQQLHDSCGHQHLTITFGSDQWHGAREGLRISKCVAIPCLCSMSNCETLGVAYR</sequence>
<evidence type="ECO:0000313" key="5">
    <source>
        <dbReference type="Proteomes" id="UP001642484"/>
    </source>
</evidence>